<dbReference type="GeneID" id="96302927"/>
<gene>
    <name evidence="1" type="ORF">SAMN05216275_14138</name>
</gene>
<proteinExistence type="predicted"/>
<protein>
    <submittedName>
        <fullName evidence="1">Uncharacterized protein</fullName>
    </submittedName>
</protein>
<dbReference type="AlphaFoldDB" id="A0A1I4DI18"/>
<evidence type="ECO:0000313" key="1">
    <source>
        <dbReference type="EMBL" id="SFK92117.1"/>
    </source>
</evidence>
<keyword evidence="2" id="KW-1185">Reference proteome</keyword>
<name>A0A1I4DI18_9ACTN</name>
<organism evidence="1 2">
    <name type="scientific">Streptosporangium canum</name>
    <dbReference type="NCBI Taxonomy" id="324952"/>
    <lineage>
        <taxon>Bacteria</taxon>
        <taxon>Bacillati</taxon>
        <taxon>Actinomycetota</taxon>
        <taxon>Actinomycetes</taxon>
        <taxon>Streptosporangiales</taxon>
        <taxon>Streptosporangiaceae</taxon>
        <taxon>Streptosporangium</taxon>
    </lineage>
</organism>
<dbReference type="Gene3D" id="3.40.91.30">
    <property type="match status" value="1"/>
</dbReference>
<dbReference type="Proteomes" id="UP000199111">
    <property type="component" value="Unassembled WGS sequence"/>
</dbReference>
<accession>A0A1I4DI18</accession>
<reference evidence="2" key="1">
    <citation type="submission" date="2016-10" db="EMBL/GenBank/DDBJ databases">
        <authorList>
            <person name="Varghese N."/>
            <person name="Submissions S."/>
        </authorList>
    </citation>
    <scope>NUCLEOTIDE SEQUENCE [LARGE SCALE GENOMIC DNA]</scope>
    <source>
        <strain evidence="2">CGMCC 4.2126</strain>
    </source>
</reference>
<evidence type="ECO:0000313" key="2">
    <source>
        <dbReference type="Proteomes" id="UP000199111"/>
    </source>
</evidence>
<sequence length="211" mass="23560">MIIKAIETHHAGHRFRSRLEARWAVFFDHIGTRWEYEPEGFECSARLTLSEESIPYLPDFWLPDFNMWGEVKGHLSEEALTRLLNVAASLSGNNGGGCHDNGGNDLVVFGNIPSHSENGGHVPTRLHMHKGDLQWSPWMTDGDGAFCSPYGKRIAADVGGDDIYEEARYGLTPEVITQTLLRGTWSNSVPVEMRNALQAARSARFEHGEKP</sequence>
<dbReference type="EMBL" id="FOQY01000041">
    <property type="protein sequence ID" value="SFK92117.1"/>
    <property type="molecule type" value="Genomic_DNA"/>
</dbReference>
<dbReference type="RefSeq" id="WP_093891461.1">
    <property type="nucleotide sequence ID" value="NZ_FOQY01000041.1"/>
</dbReference>